<sequence>MYNIGARTSKETTWTTQFTPFSLRWGGRFPVFPFVLPWWPTPIHTSPSNHHHEAEAQQRTHTHTLVSSKRPRENERKETAAAEASSSSRRPKKWSRR</sequence>
<feature type="region of interest" description="Disordered" evidence="1">
    <location>
        <begin position="43"/>
        <end position="97"/>
    </location>
</feature>
<dbReference type="Proteomes" id="UP001054821">
    <property type="component" value="Chromosome 4"/>
</dbReference>
<dbReference type="AlphaFoldDB" id="A0AAD4VTW9"/>
<comment type="caution">
    <text evidence="2">The sequence shown here is derived from an EMBL/GenBank/DDBJ whole genome shotgun (WGS) entry which is preliminary data.</text>
</comment>
<evidence type="ECO:0000256" key="1">
    <source>
        <dbReference type="SAM" id="MobiDB-lite"/>
    </source>
</evidence>
<reference evidence="2 3" key="1">
    <citation type="journal article" date="2022" name="G3 (Bethesda)">
        <title>Whole-genome sequence and methylome profiling of the almond [Prunus dulcis (Mill.) D.A. Webb] cultivar 'Nonpareil'.</title>
        <authorList>
            <person name="D'Amico-Willman K.M."/>
            <person name="Ouma W.Z."/>
            <person name="Meulia T."/>
            <person name="Sideli G.M."/>
            <person name="Gradziel T.M."/>
            <person name="Fresnedo-Ramirez J."/>
        </authorList>
    </citation>
    <scope>NUCLEOTIDE SEQUENCE [LARGE SCALE GENOMIC DNA]</scope>
    <source>
        <strain evidence="2">Clone GOH B32 T37-40</strain>
    </source>
</reference>
<dbReference type="EMBL" id="JAJFAZ020000004">
    <property type="protein sequence ID" value="KAI5331230.1"/>
    <property type="molecule type" value="Genomic_DNA"/>
</dbReference>
<gene>
    <name evidence="2" type="ORF">L3X38_021356</name>
</gene>
<evidence type="ECO:0000313" key="3">
    <source>
        <dbReference type="Proteomes" id="UP001054821"/>
    </source>
</evidence>
<evidence type="ECO:0000313" key="2">
    <source>
        <dbReference type="EMBL" id="KAI5331230.1"/>
    </source>
</evidence>
<proteinExistence type="predicted"/>
<name>A0AAD4VTW9_PRUDU</name>
<protein>
    <submittedName>
        <fullName evidence="2">Uncharacterized protein</fullName>
    </submittedName>
</protein>
<feature type="compositionally biased region" description="Basic and acidic residues" evidence="1">
    <location>
        <begin position="70"/>
        <end position="80"/>
    </location>
</feature>
<organism evidence="2 3">
    <name type="scientific">Prunus dulcis</name>
    <name type="common">Almond</name>
    <name type="synonym">Amygdalus dulcis</name>
    <dbReference type="NCBI Taxonomy" id="3755"/>
    <lineage>
        <taxon>Eukaryota</taxon>
        <taxon>Viridiplantae</taxon>
        <taxon>Streptophyta</taxon>
        <taxon>Embryophyta</taxon>
        <taxon>Tracheophyta</taxon>
        <taxon>Spermatophyta</taxon>
        <taxon>Magnoliopsida</taxon>
        <taxon>eudicotyledons</taxon>
        <taxon>Gunneridae</taxon>
        <taxon>Pentapetalae</taxon>
        <taxon>rosids</taxon>
        <taxon>fabids</taxon>
        <taxon>Rosales</taxon>
        <taxon>Rosaceae</taxon>
        <taxon>Amygdaloideae</taxon>
        <taxon>Amygdaleae</taxon>
        <taxon>Prunus</taxon>
    </lineage>
</organism>
<accession>A0AAD4VTW9</accession>
<keyword evidence="3" id="KW-1185">Reference proteome</keyword>